<dbReference type="RefSeq" id="WP_095375923.1">
    <property type="nucleotide sequence ID" value="NZ_NCWY01000006.1"/>
</dbReference>
<name>A0A269ZD12_9MICO</name>
<evidence type="ECO:0000313" key="5">
    <source>
        <dbReference type="Proteomes" id="UP000216867"/>
    </source>
</evidence>
<proteinExistence type="predicted"/>
<comment type="caution">
    <text evidence="4">The sequence shown here is derived from an EMBL/GenBank/DDBJ whole genome shotgun (WGS) entry which is preliminary data.</text>
</comment>
<dbReference type="PANTHER" id="PTHR30461">
    <property type="entry name" value="DNA-INVERTASE FROM LAMBDOID PROPHAGE"/>
    <property type="match status" value="1"/>
</dbReference>
<gene>
    <name evidence="4" type="ORF">B8X04_07730</name>
</gene>
<protein>
    <submittedName>
        <fullName evidence="4">Recombinase</fullName>
    </submittedName>
</protein>
<feature type="coiled-coil region" evidence="1">
    <location>
        <begin position="430"/>
        <end position="495"/>
    </location>
</feature>
<dbReference type="Pfam" id="PF00239">
    <property type="entry name" value="Resolvase"/>
    <property type="match status" value="1"/>
</dbReference>
<dbReference type="CDD" id="cd00338">
    <property type="entry name" value="Ser_Recombinase"/>
    <property type="match status" value="1"/>
</dbReference>
<feature type="domain" description="Resolvase/invertase-type recombinase catalytic" evidence="2">
    <location>
        <begin position="40"/>
        <end position="192"/>
    </location>
</feature>
<dbReference type="Pfam" id="PF07508">
    <property type="entry name" value="Recombinase"/>
    <property type="match status" value="1"/>
</dbReference>
<dbReference type="Proteomes" id="UP000216867">
    <property type="component" value="Unassembled WGS sequence"/>
</dbReference>
<sequence>MKTTTNRPGANARPGRATRAVVYPAFTQTGPDMPAEGTRPIYLYLRLSKYHKDKADAIERQRLDLTRKLAAEGGWTVMGEYIDNDSASTSAVKNRKGWRQLNQDIQAGTVPAVAFWKLDRTNRIAAKCIEWIGQCQRSGVYLVSHQDSADELNTATAGAKLVTGIKALLAEVETDSMSERQLASKRHLAEAGFHHGGTPPLGWMAGPRVVDEFGRSGVRLVPHPVEHPALKDAVDMVLAGKSLAQIARYWSDQYGITAAAGGPVYEATVYRSLVSPRMIGYRMRQVPEHQRGVKLDLLDYIARDASGEPVIAQEPVCDRPTWLRVRRLLEEAKTSRTRRPWGSHEWLLTGLLYCQCGERLYGHQKYRKRASGERVQAFAYRCQANKVRGPGNCSGGCTIDAVKGEAFVLGWFFAQITDDALAAARARRRAARADLSINEVLSQLDEARAERDALLSKQGTGEYRGAMVTVLLSLIADAQRRVDGFQRRLDAMELDEFPIEDGPALIASWKERAITEKRAYLRRMIHRIDALPGMAPTEERLRITPVE</sequence>
<dbReference type="Pfam" id="PF13408">
    <property type="entry name" value="Zn_ribbon_recom"/>
    <property type="match status" value="1"/>
</dbReference>
<dbReference type="PROSITE" id="PS51737">
    <property type="entry name" value="RECOMBINASE_DNA_BIND"/>
    <property type="match status" value="1"/>
</dbReference>
<dbReference type="PROSITE" id="PS51736">
    <property type="entry name" value="RECOMBINASES_3"/>
    <property type="match status" value="1"/>
</dbReference>
<feature type="domain" description="Recombinase" evidence="3">
    <location>
        <begin position="200"/>
        <end position="335"/>
    </location>
</feature>
<dbReference type="InterPro" id="IPR036162">
    <property type="entry name" value="Resolvase-like_N_sf"/>
</dbReference>
<dbReference type="InterPro" id="IPR006119">
    <property type="entry name" value="Resolv_N"/>
</dbReference>
<accession>A0A269ZD12</accession>
<dbReference type="GO" id="GO:0000150">
    <property type="term" value="F:DNA strand exchange activity"/>
    <property type="evidence" value="ECO:0007669"/>
    <property type="project" value="InterPro"/>
</dbReference>
<dbReference type="AlphaFoldDB" id="A0A269ZD12"/>
<keyword evidence="1" id="KW-0175">Coiled coil</keyword>
<dbReference type="EMBL" id="NCWY01000006">
    <property type="protein sequence ID" value="PAK95635.1"/>
    <property type="molecule type" value="Genomic_DNA"/>
</dbReference>
<dbReference type="InterPro" id="IPR025827">
    <property type="entry name" value="Zn_ribbon_recom_dom"/>
</dbReference>
<evidence type="ECO:0000259" key="3">
    <source>
        <dbReference type="PROSITE" id="PS51737"/>
    </source>
</evidence>
<dbReference type="Gene3D" id="3.40.50.1390">
    <property type="entry name" value="Resolvase, N-terminal catalytic domain"/>
    <property type="match status" value="1"/>
</dbReference>
<dbReference type="InterPro" id="IPR011109">
    <property type="entry name" value="DNA_bind_recombinase_dom"/>
</dbReference>
<reference evidence="4 5" key="1">
    <citation type="submission" date="2017-04" db="EMBL/GenBank/DDBJ databases">
        <title>Kefir bacterial isolates.</title>
        <authorList>
            <person name="Kim Y."/>
            <person name="Blasche S."/>
            <person name="Patil K.R."/>
        </authorList>
    </citation>
    <scope>NUCLEOTIDE SEQUENCE [LARGE SCALE GENOMIC DNA]</scope>
    <source>
        <strain evidence="4 5">OG2</strain>
    </source>
</reference>
<organism evidence="4 5">
    <name type="scientific">Brevibacterium casei</name>
    <dbReference type="NCBI Taxonomy" id="33889"/>
    <lineage>
        <taxon>Bacteria</taxon>
        <taxon>Bacillati</taxon>
        <taxon>Actinomycetota</taxon>
        <taxon>Actinomycetes</taxon>
        <taxon>Micrococcales</taxon>
        <taxon>Brevibacteriaceae</taxon>
        <taxon>Brevibacterium</taxon>
    </lineage>
</organism>
<dbReference type="SMART" id="SM00857">
    <property type="entry name" value="Resolvase"/>
    <property type="match status" value="1"/>
</dbReference>
<dbReference type="PANTHER" id="PTHR30461:SF23">
    <property type="entry name" value="DNA RECOMBINASE-RELATED"/>
    <property type="match status" value="1"/>
</dbReference>
<evidence type="ECO:0000313" key="4">
    <source>
        <dbReference type="EMBL" id="PAK95635.1"/>
    </source>
</evidence>
<dbReference type="Gene3D" id="3.90.1750.20">
    <property type="entry name" value="Putative Large Serine Recombinase, Chain B, Domain 2"/>
    <property type="match status" value="1"/>
</dbReference>
<dbReference type="InterPro" id="IPR038109">
    <property type="entry name" value="DNA_bind_recomb_sf"/>
</dbReference>
<dbReference type="GO" id="GO:0003677">
    <property type="term" value="F:DNA binding"/>
    <property type="evidence" value="ECO:0007669"/>
    <property type="project" value="InterPro"/>
</dbReference>
<evidence type="ECO:0000256" key="1">
    <source>
        <dbReference type="SAM" id="Coils"/>
    </source>
</evidence>
<dbReference type="InterPro" id="IPR050639">
    <property type="entry name" value="SSR_resolvase"/>
</dbReference>
<dbReference type="SUPFAM" id="SSF53041">
    <property type="entry name" value="Resolvase-like"/>
    <property type="match status" value="1"/>
</dbReference>
<evidence type="ECO:0000259" key="2">
    <source>
        <dbReference type="PROSITE" id="PS51736"/>
    </source>
</evidence>